<evidence type="ECO:0000256" key="1">
    <source>
        <dbReference type="SAM" id="SignalP"/>
    </source>
</evidence>
<feature type="chain" id="PRO_5039539819" description="MPT63-like domain-containing protein" evidence="1">
    <location>
        <begin position="21"/>
        <end position="184"/>
    </location>
</feature>
<gene>
    <name evidence="2" type="ORF">BST47_14490</name>
</gene>
<feature type="signal peptide" evidence="1">
    <location>
        <begin position="1"/>
        <end position="20"/>
    </location>
</feature>
<keyword evidence="3" id="KW-1185">Reference proteome</keyword>
<dbReference type="EMBL" id="MVIM01000007">
    <property type="protein sequence ID" value="ORB64532.1"/>
    <property type="molecule type" value="Genomic_DNA"/>
</dbReference>
<sequence>MGVLPMLRRNMCAKVGGAFAAVAVAATVGGLGSAAAQPNDYSQLPVDPNLITDSQAYSADPFDIDPNGQRGVSARYVHREGGTRQITTTILIFPSAGEATGSLAGAAADVANPVSAPVPVGTGGTMVSGTSMGGPGSVTVLSFTEGNVATTIEFDGPPNDPAPPDFVTELAQKQDTAIKDWQGV</sequence>
<comment type="caution">
    <text evidence="2">The sequence shown here is derived from an EMBL/GenBank/DDBJ whole genome shotgun (WGS) entry which is preliminary data.</text>
</comment>
<keyword evidence="1" id="KW-0732">Signal</keyword>
<reference evidence="2 3" key="1">
    <citation type="submission" date="2017-02" db="EMBL/GenBank/DDBJ databases">
        <title>The new phylogeny of genus Mycobacterium.</title>
        <authorList>
            <person name="Tortoli E."/>
            <person name="Trovato A."/>
            <person name="Cirillo D.M."/>
        </authorList>
    </citation>
    <scope>NUCLEOTIDE SEQUENCE [LARGE SCALE GENOMIC DNA]</scope>
    <source>
        <strain evidence="2 3">DSM 44338</strain>
    </source>
</reference>
<name>A0A1X0JP09_9MYCO</name>
<evidence type="ECO:0000313" key="3">
    <source>
        <dbReference type="Proteomes" id="UP000192411"/>
    </source>
</evidence>
<proteinExistence type="predicted"/>
<protein>
    <recommendedName>
        <fullName evidence="4">MPT63-like domain-containing protein</fullName>
    </recommendedName>
</protein>
<dbReference type="OrthoDB" id="4751027at2"/>
<accession>A0A1X0JP09</accession>
<evidence type="ECO:0000313" key="2">
    <source>
        <dbReference type="EMBL" id="ORB64532.1"/>
    </source>
</evidence>
<dbReference type="AlphaFoldDB" id="A0A1X0JP09"/>
<dbReference type="Proteomes" id="UP000192411">
    <property type="component" value="Unassembled WGS sequence"/>
</dbReference>
<organism evidence="2 3">
    <name type="scientific">Mycolicibacterium tusciae</name>
    <dbReference type="NCBI Taxonomy" id="75922"/>
    <lineage>
        <taxon>Bacteria</taxon>
        <taxon>Bacillati</taxon>
        <taxon>Actinomycetota</taxon>
        <taxon>Actinomycetes</taxon>
        <taxon>Mycobacteriales</taxon>
        <taxon>Mycobacteriaceae</taxon>
        <taxon>Mycolicibacterium</taxon>
    </lineage>
</organism>
<evidence type="ECO:0008006" key="4">
    <source>
        <dbReference type="Google" id="ProtNLM"/>
    </source>
</evidence>